<gene>
    <name evidence="7" type="primary">tgt</name>
    <name evidence="9" type="ORF">EDC27_1914</name>
</gene>
<dbReference type="EC" id="2.4.2.29" evidence="7"/>
<keyword evidence="3 7" id="KW-0808">Transferase</keyword>
<feature type="binding site" evidence="7">
    <location>
        <position position="188"/>
    </location>
    <ligand>
        <name>substrate</name>
    </ligand>
</feature>
<evidence type="ECO:0000256" key="7">
    <source>
        <dbReference type="HAMAP-Rule" id="MF_00168"/>
    </source>
</evidence>
<dbReference type="RefSeq" id="WP_123290386.1">
    <property type="nucleotide sequence ID" value="NZ_RJVA01000012.1"/>
</dbReference>
<dbReference type="InterPro" id="IPR004803">
    <property type="entry name" value="TGT"/>
</dbReference>
<keyword evidence="10" id="KW-1185">Reference proteome</keyword>
<feature type="region of interest" description="RNA binding; important for wobble base 34 recognition" evidence="7">
    <location>
        <begin position="270"/>
        <end position="274"/>
    </location>
</feature>
<comment type="caution">
    <text evidence="9">The sequence shown here is derived from an EMBL/GenBank/DDBJ whole genome shotgun (WGS) entry which is preliminary data.</text>
</comment>
<reference evidence="9 10" key="1">
    <citation type="submission" date="2018-11" db="EMBL/GenBank/DDBJ databases">
        <title>Genomic Encyclopedia of Type Strains, Phase IV (KMG-IV): sequencing the most valuable type-strain genomes for metagenomic binning, comparative biology and taxonomic classification.</title>
        <authorList>
            <person name="Goeker M."/>
        </authorList>
    </citation>
    <scope>NUCLEOTIDE SEQUENCE [LARGE SCALE GENOMIC DNA]</scope>
    <source>
        <strain evidence="9 10">DSM 22027</strain>
    </source>
</reference>
<feature type="active site" description="Proton acceptor" evidence="7">
    <location>
        <position position="92"/>
    </location>
</feature>
<comment type="catalytic activity">
    <reaction evidence="6 7">
        <text>7-aminomethyl-7-carbaguanine + guanosine(34) in tRNA = 7-aminomethyl-7-carbaguanosine(34) in tRNA + guanine</text>
        <dbReference type="Rhea" id="RHEA:24104"/>
        <dbReference type="Rhea" id="RHEA-COMP:10341"/>
        <dbReference type="Rhea" id="RHEA-COMP:10342"/>
        <dbReference type="ChEBI" id="CHEBI:16235"/>
        <dbReference type="ChEBI" id="CHEBI:58703"/>
        <dbReference type="ChEBI" id="CHEBI:74269"/>
        <dbReference type="ChEBI" id="CHEBI:82833"/>
        <dbReference type="EC" id="2.4.2.29"/>
    </reaction>
</comment>
<dbReference type="Pfam" id="PF01702">
    <property type="entry name" value="TGT"/>
    <property type="match status" value="1"/>
</dbReference>
<feature type="binding site" evidence="7">
    <location>
        <position position="334"/>
    </location>
    <ligand>
        <name>Zn(2+)</name>
        <dbReference type="ChEBI" id="CHEBI:29105"/>
    </ligand>
</feature>
<dbReference type="Proteomes" id="UP000276223">
    <property type="component" value="Unassembled WGS sequence"/>
</dbReference>
<dbReference type="OrthoDB" id="9805417at2"/>
<dbReference type="GO" id="GO:0008479">
    <property type="term" value="F:tRNA-guanosine(34) queuine transglycosylase activity"/>
    <property type="evidence" value="ECO:0007669"/>
    <property type="project" value="UniProtKB-UniRule"/>
</dbReference>
<evidence type="ECO:0000256" key="5">
    <source>
        <dbReference type="ARBA" id="ARBA00022785"/>
    </source>
</evidence>
<feature type="binding site" evidence="7">
    <location>
        <position position="146"/>
    </location>
    <ligand>
        <name>substrate</name>
    </ligand>
</feature>
<name>A0A3N1UY70_9BACT</name>
<feature type="binding site" evidence="7">
    <location>
        <position position="303"/>
    </location>
    <ligand>
        <name>Zn(2+)</name>
        <dbReference type="ChEBI" id="CHEBI:29105"/>
    </ligand>
</feature>
<comment type="function">
    <text evidence="7">Catalyzes the base-exchange of a guanine (G) residue with the queuine precursor 7-aminomethyl-7-deazaguanine (PreQ1) at position 34 (anticodon wobble position) in tRNAs with GU(N) anticodons (tRNA-Asp, -Asn, -His and -Tyr). Catalysis occurs through a double-displacement mechanism. The nucleophile active site attacks the C1' of nucleotide 34 to detach the guanine base from the RNA, forming a covalent enzyme-RNA intermediate. The proton acceptor active site deprotonates the incoming PreQ1, allowing a nucleophilic attack on the C1' of the ribose to form the product. After dissociation, two additional enzymatic reactions on the tRNA convert PreQ1 to queuine (Q), resulting in the hypermodified nucleoside queuosine (7-(((4,5-cis-dihydroxy-2-cyclopenten-1-yl)amino)methyl)-7-deazaguanosine).</text>
</comment>
<evidence type="ECO:0000256" key="3">
    <source>
        <dbReference type="ARBA" id="ARBA00022679"/>
    </source>
</evidence>
<dbReference type="PANTHER" id="PTHR46499">
    <property type="entry name" value="QUEUINE TRNA-RIBOSYLTRANSFERASE"/>
    <property type="match status" value="1"/>
</dbReference>
<organism evidence="9 10">
    <name type="scientific">Desulfosoma caldarium</name>
    <dbReference type="NCBI Taxonomy" id="610254"/>
    <lineage>
        <taxon>Bacteria</taxon>
        <taxon>Pseudomonadati</taxon>
        <taxon>Thermodesulfobacteriota</taxon>
        <taxon>Syntrophobacteria</taxon>
        <taxon>Syntrophobacterales</taxon>
        <taxon>Syntrophobacteraceae</taxon>
        <taxon>Desulfosoma</taxon>
    </lineage>
</organism>
<protein>
    <recommendedName>
        <fullName evidence="7">Queuine tRNA-ribosyltransferase</fullName>
        <ecNumber evidence="7">2.4.2.29</ecNumber>
    </recommendedName>
    <alternativeName>
        <fullName evidence="7">Guanine insertion enzyme</fullName>
    </alternativeName>
    <alternativeName>
        <fullName evidence="7">tRNA-guanine transglycosylase</fullName>
    </alternativeName>
</protein>
<keyword evidence="4 7" id="KW-0819">tRNA processing</keyword>
<dbReference type="SUPFAM" id="SSF51713">
    <property type="entry name" value="tRNA-guanine transglycosylase"/>
    <property type="match status" value="1"/>
</dbReference>
<keyword evidence="7" id="KW-0862">Zinc</keyword>
<evidence type="ECO:0000256" key="4">
    <source>
        <dbReference type="ARBA" id="ARBA00022694"/>
    </source>
</evidence>
<comment type="similarity">
    <text evidence="7">Belongs to the queuine tRNA-ribosyltransferase family.</text>
</comment>
<comment type="subunit">
    <text evidence="7">Homodimer. Within each dimer, one monomer is responsible for RNA recognition and catalysis, while the other monomer binds to the replacement base PreQ1.</text>
</comment>
<comment type="pathway">
    <text evidence="1 7">tRNA modification; tRNA-queuosine biosynthesis.</text>
</comment>
<accession>A0A3N1UY70</accession>
<dbReference type="UniPathway" id="UPA00392"/>
<dbReference type="GO" id="GO:0005829">
    <property type="term" value="C:cytosol"/>
    <property type="evidence" value="ECO:0007669"/>
    <property type="project" value="TreeGrafter"/>
</dbReference>
<feature type="active site" description="Nucleophile" evidence="7">
    <location>
        <position position="265"/>
    </location>
</feature>
<dbReference type="InterPro" id="IPR002616">
    <property type="entry name" value="tRNA_ribo_trans-like"/>
</dbReference>
<evidence type="ECO:0000259" key="8">
    <source>
        <dbReference type="Pfam" id="PF01702"/>
    </source>
</evidence>
<comment type="caution">
    <text evidence="7">Lacks conserved residue(s) required for the propagation of feature annotation.</text>
</comment>
<comment type="cofactor">
    <cofactor evidence="7">
        <name>Zn(2+)</name>
        <dbReference type="ChEBI" id="CHEBI:29105"/>
    </cofactor>
    <text evidence="7">Binds 1 zinc ion per subunit.</text>
</comment>
<dbReference type="GO" id="GO:0008616">
    <property type="term" value="P:tRNA queuosine(34) biosynthetic process"/>
    <property type="evidence" value="ECO:0007669"/>
    <property type="project" value="UniProtKB-UniRule"/>
</dbReference>
<evidence type="ECO:0000313" key="10">
    <source>
        <dbReference type="Proteomes" id="UP000276223"/>
    </source>
</evidence>
<proteinExistence type="inferred from homology"/>
<keyword evidence="7" id="KW-0479">Metal-binding</keyword>
<dbReference type="NCBIfam" id="TIGR00449">
    <property type="entry name" value="tgt_general"/>
    <property type="match status" value="1"/>
</dbReference>
<dbReference type="GO" id="GO:0046872">
    <property type="term" value="F:metal ion binding"/>
    <property type="evidence" value="ECO:0007669"/>
    <property type="project" value="UniProtKB-KW"/>
</dbReference>
<dbReference type="EMBL" id="RJVA01000012">
    <property type="protein sequence ID" value="ROQ92216.1"/>
    <property type="molecule type" value="Genomic_DNA"/>
</dbReference>
<feature type="binding site" evidence="7">
    <location>
        <position position="305"/>
    </location>
    <ligand>
        <name>Zn(2+)</name>
        <dbReference type="ChEBI" id="CHEBI:29105"/>
    </ligand>
</feature>
<dbReference type="HAMAP" id="MF_00168">
    <property type="entry name" value="Q_tRNA_Tgt"/>
    <property type="match status" value="1"/>
</dbReference>
<feature type="binding site" evidence="7">
    <location>
        <begin position="92"/>
        <end position="96"/>
    </location>
    <ligand>
        <name>substrate</name>
    </ligand>
</feature>
<dbReference type="AlphaFoldDB" id="A0A3N1UY70"/>
<dbReference type="NCBIfam" id="TIGR00430">
    <property type="entry name" value="Q_tRNA_tgt"/>
    <property type="match status" value="1"/>
</dbReference>
<dbReference type="FunFam" id="3.20.20.105:FF:000001">
    <property type="entry name" value="Queuine tRNA-ribosyltransferase"/>
    <property type="match status" value="1"/>
</dbReference>
<evidence type="ECO:0000256" key="2">
    <source>
        <dbReference type="ARBA" id="ARBA00022676"/>
    </source>
</evidence>
<sequence>MNPFEILAVDSKSRARRGRLLTSHGPVETPVFMPVGTQATIKALSPDEVHALGARIILGNTYHLSLRPGAQRIARLGGLHAFMAWPGAILTDSGGFQVFSLATIRTIDEDGVTFQSHIDGSRHRITPESCIEIQELLGSDIAMCFDECTPYPVTRDYAKASMERTVRWARRCRNAHTREDQLLFAIVQGGVFPDLRRACVEALTAMDFPGYAVGSLAVGEPKEVMLDVLETVVPDLPHDKPRYLMGVGMPEDLVEGVWRGIDMFDCVVPTRNARNGMVFTSRGALQIKHSRYADDPEPIEAACTCYTCRTFSRAYLRHLFMAKELLVYRLLSLHNLHYFLTLMESIRDAVMRGSFEEFRRQFYARRCVEEPIAD</sequence>
<keyword evidence="2 7" id="KW-0328">Glycosyltransferase</keyword>
<dbReference type="InterPro" id="IPR036511">
    <property type="entry name" value="TGT-like_sf"/>
</dbReference>
<feature type="binding site" evidence="7">
    <location>
        <position position="308"/>
    </location>
    <ligand>
        <name>Zn(2+)</name>
        <dbReference type="ChEBI" id="CHEBI:29105"/>
    </ligand>
</feature>
<dbReference type="Gene3D" id="3.20.20.105">
    <property type="entry name" value="Queuine tRNA-ribosyltransferase-like"/>
    <property type="match status" value="1"/>
</dbReference>
<dbReference type="InterPro" id="IPR050076">
    <property type="entry name" value="ArchSynthase1/Queuine_TRR"/>
</dbReference>
<evidence type="ECO:0000313" key="9">
    <source>
        <dbReference type="EMBL" id="ROQ92216.1"/>
    </source>
</evidence>
<dbReference type="PANTHER" id="PTHR46499:SF1">
    <property type="entry name" value="QUEUINE TRNA-RIBOSYLTRANSFERASE"/>
    <property type="match status" value="1"/>
</dbReference>
<feature type="domain" description="tRNA-guanine(15) transglycosylase-like" evidence="8">
    <location>
        <begin position="13"/>
        <end position="365"/>
    </location>
</feature>
<evidence type="ECO:0000256" key="1">
    <source>
        <dbReference type="ARBA" id="ARBA00004691"/>
    </source>
</evidence>
<feature type="region of interest" description="RNA binding" evidence="7">
    <location>
        <begin position="246"/>
        <end position="252"/>
    </location>
</feature>
<keyword evidence="5 7" id="KW-0671">Queuosine biosynthesis</keyword>
<evidence type="ECO:0000256" key="6">
    <source>
        <dbReference type="ARBA" id="ARBA00050112"/>
    </source>
</evidence>